<comment type="caution">
    <text evidence="1">The sequence shown here is derived from an EMBL/GenBank/DDBJ whole genome shotgun (WGS) entry which is preliminary data.</text>
</comment>
<dbReference type="Pfam" id="PF22752">
    <property type="entry name" value="DUF488-N3i"/>
    <property type="match status" value="1"/>
</dbReference>
<dbReference type="RefSeq" id="WP_344667025.1">
    <property type="nucleotide sequence ID" value="NZ_BAAAQN010000021.1"/>
</dbReference>
<organism evidence="1 2">
    <name type="scientific">Catenulispora yoronensis</name>
    <dbReference type="NCBI Taxonomy" id="450799"/>
    <lineage>
        <taxon>Bacteria</taxon>
        <taxon>Bacillati</taxon>
        <taxon>Actinomycetota</taxon>
        <taxon>Actinomycetes</taxon>
        <taxon>Catenulisporales</taxon>
        <taxon>Catenulisporaceae</taxon>
        <taxon>Catenulispora</taxon>
    </lineage>
</organism>
<dbReference type="InterPro" id="IPR052552">
    <property type="entry name" value="YeaO-like"/>
</dbReference>
<dbReference type="PANTHER" id="PTHR36849:SF1">
    <property type="entry name" value="CYTOPLASMIC PROTEIN"/>
    <property type="match status" value="1"/>
</dbReference>
<dbReference type="EMBL" id="BAAAQN010000021">
    <property type="protein sequence ID" value="GAA2034446.1"/>
    <property type="molecule type" value="Genomic_DNA"/>
</dbReference>
<proteinExistence type="predicted"/>
<dbReference type="PANTHER" id="PTHR36849">
    <property type="entry name" value="CYTOPLASMIC PROTEIN-RELATED"/>
    <property type="match status" value="1"/>
</dbReference>
<keyword evidence="2" id="KW-1185">Reference proteome</keyword>
<dbReference type="Proteomes" id="UP001500751">
    <property type="component" value="Unassembled WGS sequence"/>
</dbReference>
<reference evidence="1 2" key="1">
    <citation type="journal article" date="2019" name="Int. J. Syst. Evol. Microbiol.">
        <title>The Global Catalogue of Microorganisms (GCM) 10K type strain sequencing project: providing services to taxonomists for standard genome sequencing and annotation.</title>
        <authorList>
            <consortium name="The Broad Institute Genomics Platform"/>
            <consortium name="The Broad Institute Genome Sequencing Center for Infectious Disease"/>
            <person name="Wu L."/>
            <person name="Ma J."/>
        </authorList>
    </citation>
    <scope>NUCLEOTIDE SEQUENCE [LARGE SCALE GENOMIC DNA]</scope>
    <source>
        <strain evidence="1 2">JCM 16014</strain>
    </source>
</reference>
<sequence>MSGDYRVKRAYDAPVKADGKRILVDRLWPRGVSKEEAELDGWAKDATPSNELRKWFHENRDEYAVFKERYDAELEGDAQKQALAELRALHAKHTVTLITAAKDVEHSHVPILLRHLERDA</sequence>
<accession>A0ABN2UEL9</accession>
<evidence type="ECO:0000313" key="1">
    <source>
        <dbReference type="EMBL" id="GAA2034446.1"/>
    </source>
</evidence>
<gene>
    <name evidence="1" type="ORF">GCM10009839_38710</name>
</gene>
<protein>
    <submittedName>
        <fullName evidence="1">DUF488 family protein</fullName>
    </submittedName>
</protein>
<evidence type="ECO:0000313" key="2">
    <source>
        <dbReference type="Proteomes" id="UP001500751"/>
    </source>
</evidence>
<name>A0ABN2UEL9_9ACTN</name>